<evidence type="ECO:0000256" key="2">
    <source>
        <dbReference type="ARBA" id="ARBA00022679"/>
    </source>
</evidence>
<dbReference type="GO" id="GO:0003887">
    <property type="term" value="F:DNA-directed DNA polymerase activity"/>
    <property type="evidence" value="ECO:0007669"/>
    <property type="project" value="UniProtKB-KW"/>
</dbReference>
<evidence type="ECO:0000256" key="3">
    <source>
        <dbReference type="ARBA" id="ARBA00022695"/>
    </source>
</evidence>
<evidence type="ECO:0000256" key="7">
    <source>
        <dbReference type="ARBA" id="ARBA00049244"/>
    </source>
</evidence>
<keyword evidence="4" id="KW-0235">DNA replication</keyword>
<evidence type="ECO:0000313" key="8">
    <source>
        <dbReference type="EMBL" id="SPN73520.1"/>
    </source>
</evidence>
<dbReference type="AlphaFoldDB" id="A0A2R8FAR1"/>
<name>A0A2R8FAR1_9CHLA</name>
<keyword evidence="9" id="KW-1185">Reference proteome</keyword>
<keyword evidence="2" id="KW-0808">Transferase</keyword>
<dbReference type="KEGG" id="csee:C10C_0348"/>
<dbReference type="EMBL" id="LT993738">
    <property type="protein sequence ID" value="SPN73520.1"/>
    <property type="molecule type" value="Genomic_DNA"/>
</dbReference>
<sequence>MQKSLTSFDTFSQAYTEKSPAIALIGSSLEDDKDAFFALLVSGKFQELDGQGLMLSTLMSWTETFGLFSAHETLGIIHTEKLPSSIKDFLTQYAQNPRPHLTILMITTKPECFRELSTVLPSALSLNLFGEWPADREKRVARLLLQRTSSLGISCSQSLVSLFLRKLGATFLHDILSEFDKLLCSIGKKTVLDHSDIKDFVVKKEKSSLWKLRDFLLKSNVIESHQQLHFLLENGEDPLGIIAFLRTQCLYGLRSLEEGSNENKHHLFTVYGKERLYKALSSLFYAESLIKNNVQDPIIAVDTLVIRMTQP</sequence>
<evidence type="ECO:0000256" key="4">
    <source>
        <dbReference type="ARBA" id="ARBA00022705"/>
    </source>
</evidence>
<evidence type="ECO:0000256" key="1">
    <source>
        <dbReference type="ARBA" id="ARBA00012417"/>
    </source>
</evidence>
<keyword evidence="5" id="KW-0239">DNA-directed DNA polymerase</keyword>
<dbReference type="InterPro" id="IPR008921">
    <property type="entry name" value="DNA_pol3_clamp-load_cplx_C"/>
</dbReference>
<reference evidence="9" key="1">
    <citation type="submission" date="2017-11" db="EMBL/GenBank/DDBJ databases">
        <authorList>
            <person name="Seth-Smith MB H."/>
        </authorList>
    </citation>
    <scope>NUCLEOTIDE SEQUENCE [LARGE SCALE GENOMIC DNA]</scope>
</reference>
<dbReference type="GO" id="GO:0009360">
    <property type="term" value="C:DNA polymerase III complex"/>
    <property type="evidence" value="ECO:0007669"/>
    <property type="project" value="TreeGrafter"/>
</dbReference>
<dbReference type="SUPFAM" id="SSF48019">
    <property type="entry name" value="post-AAA+ oligomerization domain-like"/>
    <property type="match status" value="1"/>
</dbReference>
<comment type="catalytic activity">
    <reaction evidence="7">
        <text>DNA(n) + a 2'-deoxyribonucleoside 5'-triphosphate = DNA(n+1) + diphosphate</text>
        <dbReference type="Rhea" id="RHEA:22508"/>
        <dbReference type="Rhea" id="RHEA-COMP:17339"/>
        <dbReference type="Rhea" id="RHEA-COMP:17340"/>
        <dbReference type="ChEBI" id="CHEBI:33019"/>
        <dbReference type="ChEBI" id="CHEBI:61560"/>
        <dbReference type="ChEBI" id="CHEBI:173112"/>
        <dbReference type="EC" id="2.7.7.7"/>
    </reaction>
</comment>
<dbReference type="RefSeq" id="WP_108896484.1">
    <property type="nucleotide sequence ID" value="NZ_LT993738.1"/>
</dbReference>
<dbReference type="GO" id="GO:0006261">
    <property type="term" value="P:DNA-templated DNA replication"/>
    <property type="evidence" value="ECO:0007669"/>
    <property type="project" value="TreeGrafter"/>
</dbReference>
<dbReference type="OrthoDB" id="17481at2"/>
<dbReference type="EC" id="2.7.7.7" evidence="1"/>
<dbReference type="GO" id="GO:0003677">
    <property type="term" value="F:DNA binding"/>
    <property type="evidence" value="ECO:0007669"/>
    <property type="project" value="InterPro"/>
</dbReference>
<evidence type="ECO:0000313" key="9">
    <source>
        <dbReference type="Proteomes" id="UP000244926"/>
    </source>
</evidence>
<evidence type="ECO:0000256" key="5">
    <source>
        <dbReference type="ARBA" id="ARBA00022932"/>
    </source>
</evidence>
<dbReference type="InterPro" id="IPR005790">
    <property type="entry name" value="DNA_polIII_delta"/>
</dbReference>
<evidence type="ECO:0000256" key="6">
    <source>
        <dbReference type="ARBA" id="ARBA00034754"/>
    </source>
</evidence>
<dbReference type="Proteomes" id="UP000244926">
    <property type="component" value="Chromosome I"/>
</dbReference>
<dbReference type="NCBIfam" id="NF004570">
    <property type="entry name" value="PRK05907.1"/>
    <property type="match status" value="1"/>
</dbReference>
<organism evidence="8 9">
    <name type="scientific">Chlamydia serpentis</name>
    <dbReference type="NCBI Taxonomy" id="1967782"/>
    <lineage>
        <taxon>Bacteria</taxon>
        <taxon>Pseudomonadati</taxon>
        <taxon>Chlamydiota</taxon>
        <taxon>Chlamydiia</taxon>
        <taxon>Chlamydiales</taxon>
        <taxon>Chlamydiaceae</taxon>
        <taxon>Chlamydia/Chlamydophila group</taxon>
        <taxon>Chlamydia</taxon>
    </lineage>
</organism>
<keyword evidence="3" id="KW-0548">Nucleotidyltransferase</keyword>
<dbReference type="PANTHER" id="PTHR34388">
    <property type="entry name" value="DNA POLYMERASE III SUBUNIT DELTA"/>
    <property type="match status" value="1"/>
</dbReference>
<accession>A0A2R8FAR1</accession>
<comment type="similarity">
    <text evidence="6">Belongs to the DNA polymerase HolA subunit family.</text>
</comment>
<protein>
    <recommendedName>
        <fullName evidence="1">DNA-directed DNA polymerase</fullName>
        <ecNumber evidence="1">2.7.7.7</ecNumber>
    </recommendedName>
</protein>
<dbReference type="PANTHER" id="PTHR34388:SF1">
    <property type="entry name" value="DNA POLYMERASE III SUBUNIT DELTA"/>
    <property type="match status" value="1"/>
</dbReference>
<gene>
    <name evidence="8" type="ORF">C10C_0348</name>
</gene>
<proteinExistence type="inferred from homology"/>